<sequence>MQPPPVPEDARRVSVASRRVSRWLDGFADRHGGLSTAAFADQVVVTAADGSVAWIKVPFLPWESDSPRSLTSLQLHLNRPRRVGVLLVRRGGYAAGVFDGTELVSSKVGSAYVQGTTKAGGWSQQRYARRRSNQARAAFDEAADVAVHILVPETAALDALICGGDKAAVEAALSDPRLAVLLPLRTPPFLPVPDPRLRVLKATPEQFLVVDLAIHP</sequence>
<dbReference type="RefSeq" id="WP_311421463.1">
    <property type="nucleotide sequence ID" value="NZ_JAVREH010000002.1"/>
</dbReference>
<dbReference type="EMBL" id="JAVREH010000002">
    <property type="protein sequence ID" value="MDT0260311.1"/>
    <property type="molecule type" value="Genomic_DNA"/>
</dbReference>
<name>A0ABU2J5P2_9ACTN</name>
<dbReference type="GO" id="GO:0016787">
    <property type="term" value="F:hydrolase activity"/>
    <property type="evidence" value="ECO:0007669"/>
    <property type="project" value="UniProtKB-KW"/>
</dbReference>
<evidence type="ECO:0000313" key="3">
    <source>
        <dbReference type="Proteomes" id="UP001183176"/>
    </source>
</evidence>
<dbReference type="Gene3D" id="3.30.420.60">
    <property type="entry name" value="eRF1 domain 2"/>
    <property type="match status" value="1"/>
</dbReference>
<dbReference type="Pfam" id="PF18859">
    <property type="entry name" value="acVLRF1"/>
    <property type="match status" value="1"/>
</dbReference>
<comment type="caution">
    <text evidence="2">The sequence shown here is derived from an EMBL/GenBank/DDBJ whole genome shotgun (WGS) entry which is preliminary data.</text>
</comment>
<keyword evidence="2" id="KW-0378">Hydrolase</keyword>
<reference evidence="3" key="1">
    <citation type="submission" date="2023-07" db="EMBL/GenBank/DDBJ databases">
        <title>30 novel species of actinomycetes from the DSMZ collection.</title>
        <authorList>
            <person name="Nouioui I."/>
        </authorList>
    </citation>
    <scope>NUCLEOTIDE SEQUENCE [LARGE SCALE GENOMIC DNA]</scope>
    <source>
        <strain evidence="3">DSM 44399</strain>
    </source>
</reference>
<dbReference type="SUPFAM" id="SSF53137">
    <property type="entry name" value="Translational machinery components"/>
    <property type="match status" value="1"/>
</dbReference>
<dbReference type="NCBIfam" id="NF041024">
    <property type="entry name" value="acVLRF1_NCBI"/>
    <property type="match status" value="1"/>
</dbReference>
<dbReference type="InterPro" id="IPR040783">
    <property type="entry name" value="VLRF1"/>
</dbReference>
<evidence type="ECO:0000313" key="2">
    <source>
        <dbReference type="EMBL" id="MDT0260311.1"/>
    </source>
</evidence>
<protein>
    <submittedName>
        <fullName evidence="2">AcVLRF1 family peptidyl-tRNA hydrolase</fullName>
    </submittedName>
</protein>
<evidence type="ECO:0000259" key="1">
    <source>
        <dbReference type="Pfam" id="PF18859"/>
    </source>
</evidence>
<dbReference type="Proteomes" id="UP001183176">
    <property type="component" value="Unassembled WGS sequence"/>
</dbReference>
<gene>
    <name evidence="2" type="ORF">RM423_02770</name>
</gene>
<dbReference type="InterPro" id="IPR042226">
    <property type="entry name" value="eFR1_2_sf"/>
</dbReference>
<organism evidence="2 3">
    <name type="scientific">Jatrophihabitans lederbergiae</name>
    <dbReference type="NCBI Taxonomy" id="3075547"/>
    <lineage>
        <taxon>Bacteria</taxon>
        <taxon>Bacillati</taxon>
        <taxon>Actinomycetota</taxon>
        <taxon>Actinomycetes</taxon>
        <taxon>Jatrophihabitantales</taxon>
        <taxon>Jatrophihabitantaceae</taxon>
        <taxon>Jatrophihabitans</taxon>
    </lineage>
</organism>
<feature type="domain" description="Actinobacteria/chloroflexi VLRF1 release factor" evidence="1">
    <location>
        <begin position="81"/>
        <end position="212"/>
    </location>
</feature>
<proteinExistence type="predicted"/>
<accession>A0ABU2J5P2</accession>
<keyword evidence="3" id="KW-1185">Reference proteome</keyword>